<comment type="caution">
    <text evidence="1">The sequence shown here is derived from an EMBL/GenBank/DDBJ whole genome shotgun (WGS) entry which is preliminary data.</text>
</comment>
<dbReference type="EMBL" id="CM023483">
    <property type="protein sequence ID" value="KAH6935876.1"/>
    <property type="molecule type" value="Genomic_DNA"/>
</dbReference>
<evidence type="ECO:0000313" key="1">
    <source>
        <dbReference type="EMBL" id="KAH6935876.1"/>
    </source>
</evidence>
<organism evidence="1 2">
    <name type="scientific">Hyalomma asiaticum</name>
    <name type="common">Tick</name>
    <dbReference type="NCBI Taxonomy" id="266040"/>
    <lineage>
        <taxon>Eukaryota</taxon>
        <taxon>Metazoa</taxon>
        <taxon>Ecdysozoa</taxon>
        <taxon>Arthropoda</taxon>
        <taxon>Chelicerata</taxon>
        <taxon>Arachnida</taxon>
        <taxon>Acari</taxon>
        <taxon>Parasitiformes</taxon>
        <taxon>Ixodida</taxon>
        <taxon>Ixodoidea</taxon>
        <taxon>Ixodidae</taxon>
        <taxon>Hyalomminae</taxon>
        <taxon>Hyalomma</taxon>
    </lineage>
</organism>
<protein>
    <submittedName>
        <fullName evidence="1">Uncharacterized protein</fullName>
    </submittedName>
</protein>
<name>A0ACB7SPC8_HYAAI</name>
<dbReference type="Proteomes" id="UP000821845">
    <property type="component" value="Chromosome 3"/>
</dbReference>
<keyword evidence="2" id="KW-1185">Reference proteome</keyword>
<accession>A0ACB7SPC8</accession>
<gene>
    <name evidence="1" type="ORF">HPB50_011318</name>
</gene>
<reference evidence="1" key="1">
    <citation type="submission" date="2020-05" db="EMBL/GenBank/DDBJ databases">
        <title>Large-scale comparative analyses of tick genomes elucidate their genetic diversity and vector capacities.</title>
        <authorList>
            <person name="Jia N."/>
            <person name="Wang J."/>
            <person name="Shi W."/>
            <person name="Du L."/>
            <person name="Sun Y."/>
            <person name="Zhan W."/>
            <person name="Jiang J."/>
            <person name="Wang Q."/>
            <person name="Zhang B."/>
            <person name="Ji P."/>
            <person name="Sakyi L.B."/>
            <person name="Cui X."/>
            <person name="Yuan T."/>
            <person name="Jiang B."/>
            <person name="Yang W."/>
            <person name="Lam T.T.-Y."/>
            <person name="Chang Q."/>
            <person name="Ding S."/>
            <person name="Wang X."/>
            <person name="Zhu J."/>
            <person name="Ruan X."/>
            <person name="Zhao L."/>
            <person name="Wei J."/>
            <person name="Que T."/>
            <person name="Du C."/>
            <person name="Cheng J."/>
            <person name="Dai P."/>
            <person name="Han X."/>
            <person name="Huang E."/>
            <person name="Gao Y."/>
            <person name="Liu J."/>
            <person name="Shao H."/>
            <person name="Ye R."/>
            <person name="Li L."/>
            <person name="Wei W."/>
            <person name="Wang X."/>
            <person name="Wang C."/>
            <person name="Yang T."/>
            <person name="Huo Q."/>
            <person name="Li W."/>
            <person name="Guo W."/>
            <person name="Chen H."/>
            <person name="Zhou L."/>
            <person name="Ni X."/>
            <person name="Tian J."/>
            <person name="Zhou Y."/>
            <person name="Sheng Y."/>
            <person name="Liu T."/>
            <person name="Pan Y."/>
            <person name="Xia L."/>
            <person name="Li J."/>
            <person name="Zhao F."/>
            <person name="Cao W."/>
        </authorList>
    </citation>
    <scope>NUCLEOTIDE SEQUENCE</scope>
    <source>
        <strain evidence="1">Hyas-2018</strain>
    </source>
</reference>
<sequence>MKSCSFKKKFNTSHAFGKRKRKPPTARKRRRLVEDAKNSFTGPSSVHHPEDPNHPNGKFNDRTVQSTSRTPLSCSDNYAAQTMEDMSSAPTCVKAPDAKHEGARSRTRDELAGSRSDQRSPPPAMRPLSTSDLRPAISCGTHDER</sequence>
<proteinExistence type="predicted"/>
<evidence type="ECO:0000313" key="2">
    <source>
        <dbReference type="Proteomes" id="UP000821845"/>
    </source>
</evidence>